<dbReference type="OrthoDB" id="6385145at2"/>
<dbReference type="PROSITE" id="PS51257">
    <property type="entry name" value="PROKAR_LIPOPROTEIN"/>
    <property type="match status" value="1"/>
</dbReference>
<dbReference type="InterPro" id="IPR027056">
    <property type="entry name" value="Gluconate_2DH_su3"/>
</dbReference>
<evidence type="ECO:0000313" key="1">
    <source>
        <dbReference type="EMBL" id="KIC92970.1"/>
    </source>
</evidence>
<accession>A0A0C1IFP8</accession>
<proteinExistence type="predicted"/>
<dbReference type="EMBL" id="JSVC01000024">
    <property type="protein sequence ID" value="KIC92970.1"/>
    <property type="molecule type" value="Genomic_DNA"/>
</dbReference>
<keyword evidence="2" id="KW-1185">Reference proteome</keyword>
<dbReference type="Pfam" id="PF13618">
    <property type="entry name" value="Gluconate_2-dh3"/>
    <property type="match status" value="1"/>
</dbReference>
<dbReference type="Proteomes" id="UP000031408">
    <property type="component" value="Unassembled WGS sequence"/>
</dbReference>
<name>A0A0C1IFP8_9BACT</name>
<reference evidence="1 2" key="1">
    <citation type="submission" date="2014-11" db="EMBL/GenBank/DDBJ databases">
        <title>Genome sequence of Flavihumibacter solisilvae 3-3.</title>
        <authorList>
            <person name="Zhou G."/>
            <person name="Li M."/>
            <person name="Wang G."/>
        </authorList>
    </citation>
    <scope>NUCLEOTIDE SEQUENCE [LARGE SCALE GENOMIC DNA]</scope>
    <source>
        <strain evidence="1 2">3-3</strain>
    </source>
</reference>
<comment type="caution">
    <text evidence="1">The sequence shown here is derived from an EMBL/GenBank/DDBJ whole genome shotgun (WGS) entry which is preliminary data.</text>
</comment>
<evidence type="ECO:0000313" key="2">
    <source>
        <dbReference type="Proteomes" id="UP000031408"/>
    </source>
</evidence>
<sequence>MNRREAVSAVAVILGGTVVGSSLFLSGCKQQDKKGSPTDFTADEIALLDEVGETIIPTTDTPGAKAAQVGAFMKVMVTDCYEEKNQKAFVDGIAALQTASDKKFGKGFMSLDAAQKKELLTELDKEQKAYTKDKKAEDPSHYFRLMKELTLLGYFSSEVGATQALRYVPVPGKYEGCIPYKKGDKAWAT</sequence>
<gene>
    <name evidence="1" type="ORF">OI18_19650</name>
</gene>
<protein>
    <submittedName>
        <fullName evidence="1">Twin-arginine translocation pathway signal protein</fullName>
    </submittedName>
</protein>
<dbReference type="RefSeq" id="WP_039143002.1">
    <property type="nucleotide sequence ID" value="NZ_JSVC01000024.1"/>
</dbReference>
<dbReference type="AlphaFoldDB" id="A0A0C1IFP8"/>
<organism evidence="1 2">
    <name type="scientific">Flavihumibacter solisilvae</name>
    <dbReference type="NCBI Taxonomy" id="1349421"/>
    <lineage>
        <taxon>Bacteria</taxon>
        <taxon>Pseudomonadati</taxon>
        <taxon>Bacteroidota</taxon>
        <taxon>Chitinophagia</taxon>
        <taxon>Chitinophagales</taxon>
        <taxon>Chitinophagaceae</taxon>
        <taxon>Flavihumibacter</taxon>
    </lineage>
</organism>
<dbReference type="STRING" id="1349421.OI18_19650"/>